<proteinExistence type="predicted"/>
<dbReference type="AlphaFoldDB" id="A0AAD5R502"/>
<keyword evidence="2" id="KW-1185">Reference proteome</keyword>
<comment type="caution">
    <text evidence="1">The sequence shown here is derived from an EMBL/GenBank/DDBJ whole genome shotgun (WGS) entry which is preliminary data.</text>
</comment>
<protein>
    <submittedName>
        <fullName evidence="1">Uncharacterized protein</fullName>
    </submittedName>
</protein>
<evidence type="ECO:0000313" key="1">
    <source>
        <dbReference type="EMBL" id="KAJ1369775.1"/>
    </source>
</evidence>
<organism evidence="1 2">
    <name type="scientific">Parelaphostrongylus tenuis</name>
    <name type="common">Meningeal worm</name>
    <dbReference type="NCBI Taxonomy" id="148309"/>
    <lineage>
        <taxon>Eukaryota</taxon>
        <taxon>Metazoa</taxon>
        <taxon>Ecdysozoa</taxon>
        <taxon>Nematoda</taxon>
        <taxon>Chromadorea</taxon>
        <taxon>Rhabditida</taxon>
        <taxon>Rhabditina</taxon>
        <taxon>Rhabditomorpha</taxon>
        <taxon>Strongyloidea</taxon>
        <taxon>Metastrongylidae</taxon>
        <taxon>Parelaphostrongylus</taxon>
    </lineage>
</organism>
<gene>
    <name evidence="1" type="ORF">KIN20_031335</name>
</gene>
<reference evidence="1" key="1">
    <citation type="submission" date="2021-06" db="EMBL/GenBank/DDBJ databases">
        <title>Parelaphostrongylus tenuis whole genome reference sequence.</title>
        <authorList>
            <person name="Garwood T.J."/>
            <person name="Larsen P.A."/>
            <person name="Fountain-Jones N.M."/>
            <person name="Garbe J.R."/>
            <person name="Macchietto M.G."/>
            <person name="Kania S.A."/>
            <person name="Gerhold R.W."/>
            <person name="Richards J.E."/>
            <person name="Wolf T.M."/>
        </authorList>
    </citation>
    <scope>NUCLEOTIDE SEQUENCE</scope>
    <source>
        <strain evidence="1">MNPRO001-30</strain>
        <tissue evidence="1">Meninges</tissue>
    </source>
</reference>
<name>A0AAD5R502_PARTN</name>
<evidence type="ECO:0000313" key="2">
    <source>
        <dbReference type="Proteomes" id="UP001196413"/>
    </source>
</evidence>
<accession>A0AAD5R502</accession>
<dbReference type="Proteomes" id="UP001196413">
    <property type="component" value="Unassembled WGS sequence"/>
</dbReference>
<sequence>MANVADDEHINLCTDGAKIVNIRSARLMLGVVRAILSGKQGDMVVGRLFPLHILDSNGFKEAISDGGNS</sequence>
<dbReference type="EMBL" id="JAHQIW010006678">
    <property type="protein sequence ID" value="KAJ1369775.1"/>
    <property type="molecule type" value="Genomic_DNA"/>
</dbReference>